<sequence>MIYTNLNLEQTTEVVSEDEEDVRSGVITARTTRRTRWRCALRGRLSRPALVQALVLSEGDWNAVSSFCEAIMLAKEEAGHVSERTSSRPSRRERHSGRQGSRDNFQPPIPYKM</sequence>
<protein>
    <submittedName>
        <fullName evidence="2">SFRICE_015703</fullName>
    </submittedName>
</protein>
<dbReference type="EMBL" id="ODYU01003542">
    <property type="protein sequence ID" value="SOQ42452.1"/>
    <property type="molecule type" value="Genomic_DNA"/>
</dbReference>
<evidence type="ECO:0000313" key="2">
    <source>
        <dbReference type="EMBL" id="SOQ42452.1"/>
    </source>
</evidence>
<name>A0A2H1VPR9_SPOFR</name>
<feature type="region of interest" description="Disordered" evidence="1">
    <location>
        <begin position="77"/>
        <end position="113"/>
    </location>
</feature>
<dbReference type="AlphaFoldDB" id="A0A2H1VPR9"/>
<reference evidence="2" key="1">
    <citation type="submission" date="2016-07" db="EMBL/GenBank/DDBJ databases">
        <authorList>
            <person name="Bretaudeau A."/>
        </authorList>
    </citation>
    <scope>NUCLEOTIDE SEQUENCE</scope>
    <source>
        <strain evidence="2">Rice</strain>
        <tissue evidence="2">Whole body</tissue>
    </source>
</reference>
<evidence type="ECO:0000256" key="1">
    <source>
        <dbReference type="SAM" id="MobiDB-lite"/>
    </source>
</evidence>
<gene>
    <name evidence="2" type="ORF">SFRICE_015703</name>
</gene>
<proteinExistence type="predicted"/>
<organism evidence="2">
    <name type="scientific">Spodoptera frugiperda</name>
    <name type="common">Fall armyworm</name>
    <dbReference type="NCBI Taxonomy" id="7108"/>
    <lineage>
        <taxon>Eukaryota</taxon>
        <taxon>Metazoa</taxon>
        <taxon>Ecdysozoa</taxon>
        <taxon>Arthropoda</taxon>
        <taxon>Hexapoda</taxon>
        <taxon>Insecta</taxon>
        <taxon>Pterygota</taxon>
        <taxon>Neoptera</taxon>
        <taxon>Endopterygota</taxon>
        <taxon>Lepidoptera</taxon>
        <taxon>Glossata</taxon>
        <taxon>Ditrysia</taxon>
        <taxon>Noctuoidea</taxon>
        <taxon>Noctuidae</taxon>
        <taxon>Amphipyrinae</taxon>
        <taxon>Spodoptera</taxon>
    </lineage>
</organism>
<accession>A0A2H1VPR9</accession>
<feature type="compositionally biased region" description="Basic and acidic residues" evidence="1">
    <location>
        <begin position="77"/>
        <end position="86"/>
    </location>
</feature>